<proteinExistence type="predicted"/>
<keyword evidence="1 3" id="KW-0378">Hydrolase</keyword>
<dbReference type="AlphaFoldDB" id="A0A0L0N0G5"/>
<dbReference type="GO" id="GO:0006203">
    <property type="term" value="P:dGTP catabolic process"/>
    <property type="evidence" value="ECO:0007669"/>
    <property type="project" value="TreeGrafter"/>
</dbReference>
<dbReference type="Gene3D" id="3.90.79.10">
    <property type="entry name" value="Nucleoside Triphosphate Pyrophosphohydrolase"/>
    <property type="match status" value="1"/>
</dbReference>
<reference evidence="3 4" key="1">
    <citation type="journal article" date="2015" name="BMC Genomics">
        <title>The genome of the truffle-parasite Tolypocladium ophioglossoides and the evolution of antifungal peptaibiotics.</title>
        <authorList>
            <person name="Quandt C.A."/>
            <person name="Bushley K.E."/>
            <person name="Spatafora J.W."/>
        </authorList>
    </citation>
    <scope>NUCLEOTIDE SEQUENCE [LARGE SCALE GENOMIC DNA]</scope>
    <source>
        <strain evidence="3 4">CBS 100239</strain>
    </source>
</reference>
<keyword evidence="4" id="KW-1185">Reference proteome</keyword>
<organism evidence="3 4">
    <name type="scientific">Tolypocladium ophioglossoides (strain CBS 100239)</name>
    <name type="common">Snaketongue truffleclub</name>
    <name type="synonym">Elaphocordyceps ophioglossoides</name>
    <dbReference type="NCBI Taxonomy" id="1163406"/>
    <lineage>
        <taxon>Eukaryota</taxon>
        <taxon>Fungi</taxon>
        <taxon>Dikarya</taxon>
        <taxon>Ascomycota</taxon>
        <taxon>Pezizomycotina</taxon>
        <taxon>Sordariomycetes</taxon>
        <taxon>Hypocreomycetidae</taxon>
        <taxon>Hypocreales</taxon>
        <taxon>Ophiocordycipitaceae</taxon>
        <taxon>Tolypocladium</taxon>
    </lineage>
</organism>
<sequence>MAPKAPVATPPRFGTSAIVLNAEGKILTGQRFGSHGAASWQLPGGHLEDKEGLLRCAARETKEETGLDVEARRVVATTYDAFEKEGKHYVTWFVFCELKDPDAVPKAMEPAKCPAWFWKTAEELKSLDLFLPLVNLFKQRPSLDDIVRGSAPLIRLRRDERHDAPHTDVVSIRWDAAPFFLAAADEEAHESVQEPRYYALQEGGLALSRGADLVPGPCEIADYEYPLEVLVADPDDNSKTVAWPLGDGSGVVVPPESHGWERGHAESIELRHIVARLPRDRGV</sequence>
<evidence type="ECO:0000259" key="2">
    <source>
        <dbReference type="PROSITE" id="PS51462"/>
    </source>
</evidence>
<gene>
    <name evidence="3" type="ORF">TOPH_08047</name>
</gene>
<name>A0A0L0N0G5_TOLOC</name>
<dbReference type="OrthoDB" id="447842at2759"/>
<dbReference type="Proteomes" id="UP000036947">
    <property type="component" value="Unassembled WGS sequence"/>
</dbReference>
<evidence type="ECO:0000256" key="1">
    <source>
        <dbReference type="ARBA" id="ARBA00022801"/>
    </source>
</evidence>
<feature type="domain" description="Nudix hydrolase" evidence="2">
    <location>
        <begin position="10"/>
        <end position="147"/>
    </location>
</feature>
<accession>A0A0L0N0G5</accession>
<comment type="caution">
    <text evidence="3">The sequence shown here is derived from an EMBL/GenBank/DDBJ whole genome shotgun (WGS) entry which is preliminary data.</text>
</comment>
<dbReference type="Pfam" id="PF00293">
    <property type="entry name" value="NUDIX"/>
    <property type="match status" value="1"/>
</dbReference>
<dbReference type="PANTHER" id="PTHR16099">
    <property type="entry name" value="8-OXO-DGTP DIPHOSPHATES NUDT15"/>
    <property type="match status" value="1"/>
</dbReference>
<dbReference type="CDD" id="cd04678">
    <property type="entry name" value="NUDIX_MTH2_Nudt15"/>
    <property type="match status" value="1"/>
</dbReference>
<evidence type="ECO:0000313" key="3">
    <source>
        <dbReference type="EMBL" id="KND87295.1"/>
    </source>
</evidence>
<dbReference type="GO" id="GO:0005829">
    <property type="term" value="C:cytosol"/>
    <property type="evidence" value="ECO:0007669"/>
    <property type="project" value="TreeGrafter"/>
</dbReference>
<dbReference type="STRING" id="1163406.A0A0L0N0G5"/>
<dbReference type="SUPFAM" id="SSF55811">
    <property type="entry name" value="Nudix"/>
    <property type="match status" value="1"/>
</dbReference>
<dbReference type="PROSITE" id="PS51462">
    <property type="entry name" value="NUDIX"/>
    <property type="match status" value="1"/>
</dbReference>
<dbReference type="InterPro" id="IPR020084">
    <property type="entry name" value="NUDIX_hydrolase_CS"/>
</dbReference>
<dbReference type="PROSITE" id="PS00893">
    <property type="entry name" value="NUDIX_BOX"/>
    <property type="match status" value="1"/>
</dbReference>
<dbReference type="InterPro" id="IPR000086">
    <property type="entry name" value="NUDIX_hydrolase_dom"/>
</dbReference>
<dbReference type="PANTHER" id="PTHR16099:SF5">
    <property type="entry name" value="NUCLEOTIDE TRIPHOSPHATE DIPHOSPHATASE NUDT15"/>
    <property type="match status" value="1"/>
</dbReference>
<evidence type="ECO:0000313" key="4">
    <source>
        <dbReference type="Proteomes" id="UP000036947"/>
    </source>
</evidence>
<protein>
    <submittedName>
        <fullName evidence="3">Nudix hydrolase 1</fullName>
    </submittedName>
</protein>
<dbReference type="FunFam" id="3.90.79.10:FF:000060">
    <property type="entry name" value="Nudix hydrolase 1"/>
    <property type="match status" value="1"/>
</dbReference>
<dbReference type="EMBL" id="LFRF01000038">
    <property type="protein sequence ID" value="KND87295.1"/>
    <property type="molecule type" value="Genomic_DNA"/>
</dbReference>
<dbReference type="GO" id="GO:0035539">
    <property type="term" value="F:8-oxo-7,8-dihydrodeoxyguanosine triphosphate pyrophosphatase activity"/>
    <property type="evidence" value="ECO:0007669"/>
    <property type="project" value="TreeGrafter"/>
</dbReference>
<dbReference type="InterPro" id="IPR015797">
    <property type="entry name" value="NUDIX_hydrolase-like_dom_sf"/>
</dbReference>